<feature type="transmembrane region" description="Helical" evidence="7">
    <location>
        <begin position="116"/>
        <end position="138"/>
    </location>
</feature>
<dbReference type="PANTHER" id="PTHR43266:SF9">
    <property type="entry name" value="PERMEASE, MAJOR FACILITATOR SUPERFAMILY-RELATED"/>
    <property type="match status" value="1"/>
</dbReference>
<evidence type="ECO:0000313" key="10">
    <source>
        <dbReference type="Proteomes" id="UP000004136"/>
    </source>
</evidence>
<evidence type="ECO:0000313" key="9">
    <source>
        <dbReference type="EMBL" id="EJV87810.1"/>
    </source>
</evidence>
<dbReference type="HOGENOM" id="CLU_034180_16_4_9"/>
<organism evidence="9 10">
    <name type="scientific">Bacillus cereus HuA2-1</name>
    <dbReference type="NCBI Taxonomy" id="1053201"/>
    <lineage>
        <taxon>Bacteria</taxon>
        <taxon>Bacillati</taxon>
        <taxon>Bacillota</taxon>
        <taxon>Bacilli</taxon>
        <taxon>Bacillales</taxon>
        <taxon>Bacillaceae</taxon>
        <taxon>Bacillus</taxon>
        <taxon>Bacillus cereus group</taxon>
    </lineage>
</organism>
<feature type="transmembrane region" description="Helical" evidence="7">
    <location>
        <begin position="24"/>
        <end position="50"/>
    </location>
</feature>
<dbReference type="InterPro" id="IPR020846">
    <property type="entry name" value="MFS_dom"/>
</dbReference>
<dbReference type="Proteomes" id="UP000004136">
    <property type="component" value="Unassembled WGS sequence"/>
</dbReference>
<evidence type="ECO:0000256" key="7">
    <source>
        <dbReference type="SAM" id="Phobius"/>
    </source>
</evidence>
<feature type="transmembrane region" description="Helical" evidence="7">
    <location>
        <begin position="347"/>
        <end position="367"/>
    </location>
</feature>
<dbReference type="EMBL" id="AHDV01000007">
    <property type="protein sequence ID" value="EJV87810.1"/>
    <property type="molecule type" value="Genomic_DNA"/>
</dbReference>
<evidence type="ECO:0000256" key="3">
    <source>
        <dbReference type="ARBA" id="ARBA00022475"/>
    </source>
</evidence>
<evidence type="ECO:0000256" key="2">
    <source>
        <dbReference type="ARBA" id="ARBA00022448"/>
    </source>
</evidence>
<dbReference type="InterPro" id="IPR036259">
    <property type="entry name" value="MFS_trans_sf"/>
</dbReference>
<feature type="transmembrane region" description="Helical" evidence="7">
    <location>
        <begin position="89"/>
        <end position="110"/>
    </location>
</feature>
<accession>J9CNZ8</accession>
<keyword evidence="6 7" id="KW-0472">Membrane</keyword>
<name>J9CNZ8_BACCE</name>
<keyword evidence="4 7" id="KW-0812">Transmembrane</keyword>
<keyword evidence="3" id="KW-1003">Cell membrane</keyword>
<feature type="transmembrane region" description="Helical" evidence="7">
    <location>
        <begin position="158"/>
        <end position="176"/>
    </location>
</feature>
<dbReference type="OrthoDB" id="9775268at2"/>
<dbReference type="RefSeq" id="WP_002135671.1">
    <property type="nucleotide sequence ID" value="NZ_JH804672.1"/>
</dbReference>
<dbReference type="GO" id="GO:0005886">
    <property type="term" value="C:plasma membrane"/>
    <property type="evidence" value="ECO:0007669"/>
    <property type="project" value="UniProtKB-SubCell"/>
</dbReference>
<evidence type="ECO:0000256" key="1">
    <source>
        <dbReference type="ARBA" id="ARBA00004651"/>
    </source>
</evidence>
<evidence type="ECO:0000256" key="5">
    <source>
        <dbReference type="ARBA" id="ARBA00022989"/>
    </source>
</evidence>
<dbReference type="Pfam" id="PF07690">
    <property type="entry name" value="MFS_1"/>
    <property type="match status" value="1"/>
</dbReference>
<feature type="transmembrane region" description="Helical" evidence="7">
    <location>
        <begin position="245"/>
        <end position="268"/>
    </location>
</feature>
<dbReference type="PROSITE" id="PS50850">
    <property type="entry name" value="MFS"/>
    <property type="match status" value="1"/>
</dbReference>
<comment type="caution">
    <text evidence="9">The sequence shown here is derived from an EMBL/GenBank/DDBJ whole genome shotgun (WGS) entry which is preliminary data.</text>
</comment>
<comment type="subcellular location">
    <subcellularLocation>
        <location evidence="1">Cell membrane</location>
        <topology evidence="1">Multi-pass membrane protein</topology>
    </subcellularLocation>
</comment>
<dbReference type="Gene3D" id="1.20.1250.20">
    <property type="entry name" value="MFS general substrate transporter like domains"/>
    <property type="match status" value="1"/>
</dbReference>
<feature type="domain" description="Major facilitator superfamily (MFS) profile" evidence="8">
    <location>
        <begin position="23"/>
        <end position="432"/>
    </location>
</feature>
<sequence>MNNNLNLKMAIQDNEFKRREKKNIILFLIGKFISMFGSSIYNFAISFYILKETGSGLSFAISLALGIIPSILCGPISGVVSDKVNRKKMVILMDILSGMVILGLFTVAMVDQLNVQYIYIATVLLAICNTFFETPLGASIPNMVDKNTLPKMNSWNDAVTSLTTMSGPFLGGFIFAFVDMKIFLLINGLSFIFSSFLEMYIDFELNKPPYGNEKEFEDNNVEVKGFVAELKEGINYIFKENWIRVLISFYIFLNFFMTFGMAIPIPYIVNEVLKLSSIQFGIIETMFPFGILVGSIIFSVLKKKENNFIRMVRCFVIIDIGVFLLGMTVCTPMVTLNDTEYCTIISILFFIVSMSLPFITIPINTALQDLIPDEMRGRVFGLLGTMATLLIPVASILSGVLLDSIPAYVLLIFSSSILFMLTFLMYKSEELRKI</sequence>
<keyword evidence="5 7" id="KW-1133">Transmembrane helix</keyword>
<dbReference type="CDD" id="cd06173">
    <property type="entry name" value="MFS_MefA_like"/>
    <property type="match status" value="1"/>
</dbReference>
<feature type="transmembrane region" description="Helical" evidence="7">
    <location>
        <begin position="182"/>
        <end position="201"/>
    </location>
</feature>
<proteinExistence type="predicted"/>
<evidence type="ECO:0000259" key="8">
    <source>
        <dbReference type="PROSITE" id="PS50850"/>
    </source>
</evidence>
<keyword evidence="2" id="KW-0813">Transport</keyword>
<feature type="transmembrane region" description="Helical" evidence="7">
    <location>
        <begin position="379"/>
        <end position="401"/>
    </location>
</feature>
<feature type="transmembrane region" description="Helical" evidence="7">
    <location>
        <begin position="56"/>
        <end position="77"/>
    </location>
</feature>
<evidence type="ECO:0000256" key="4">
    <source>
        <dbReference type="ARBA" id="ARBA00022692"/>
    </source>
</evidence>
<dbReference type="GO" id="GO:0022857">
    <property type="term" value="F:transmembrane transporter activity"/>
    <property type="evidence" value="ECO:0007669"/>
    <property type="project" value="InterPro"/>
</dbReference>
<dbReference type="PANTHER" id="PTHR43266">
    <property type="entry name" value="MACROLIDE-EFFLUX PROTEIN"/>
    <property type="match status" value="1"/>
</dbReference>
<gene>
    <name evidence="9" type="ORF">IG3_01297</name>
</gene>
<dbReference type="PATRIC" id="fig|1053201.3.peg.1337"/>
<feature type="transmembrane region" description="Helical" evidence="7">
    <location>
        <begin position="280"/>
        <end position="301"/>
    </location>
</feature>
<feature type="transmembrane region" description="Helical" evidence="7">
    <location>
        <begin position="407"/>
        <end position="426"/>
    </location>
</feature>
<dbReference type="SUPFAM" id="SSF103473">
    <property type="entry name" value="MFS general substrate transporter"/>
    <property type="match status" value="1"/>
</dbReference>
<dbReference type="InterPro" id="IPR011701">
    <property type="entry name" value="MFS"/>
</dbReference>
<dbReference type="AlphaFoldDB" id="J9CNZ8"/>
<evidence type="ECO:0000256" key="6">
    <source>
        <dbReference type="ARBA" id="ARBA00023136"/>
    </source>
</evidence>
<reference evidence="9 10" key="1">
    <citation type="submission" date="2012-04" db="EMBL/GenBank/DDBJ databases">
        <title>The Genome Sequence of Bacillus cereus HuA2-1.</title>
        <authorList>
            <consortium name="The Broad Institute Genome Sequencing Platform"/>
            <consortium name="The Broad Institute Genome Sequencing Center for Infectious Disease"/>
            <person name="Feldgarden M."/>
            <person name="Van der Auwera G.A."/>
            <person name="Mahillon J."/>
            <person name="Duprez V."/>
            <person name="Timmery S."/>
            <person name="Mattelet C."/>
            <person name="Dierick K."/>
            <person name="Sun M."/>
            <person name="Yu Z."/>
            <person name="Zhu L."/>
            <person name="Hu X."/>
            <person name="Shank E.B."/>
            <person name="Swiecicka I."/>
            <person name="Hansen B.M."/>
            <person name="Andrup L."/>
            <person name="Young S.K."/>
            <person name="Zeng Q."/>
            <person name="Gargeya S."/>
            <person name="Fitzgerald M."/>
            <person name="Haas B."/>
            <person name="Abouelleil A."/>
            <person name="Alvarado L."/>
            <person name="Arachchi H.M."/>
            <person name="Berlin A."/>
            <person name="Chapman S.B."/>
            <person name="Goldberg J."/>
            <person name="Griggs A."/>
            <person name="Gujja S."/>
            <person name="Hansen M."/>
            <person name="Howarth C."/>
            <person name="Imamovic A."/>
            <person name="Larimer J."/>
            <person name="McCowen C."/>
            <person name="Montmayeur A."/>
            <person name="Murphy C."/>
            <person name="Neiman D."/>
            <person name="Pearson M."/>
            <person name="Priest M."/>
            <person name="Roberts A."/>
            <person name="Saif S."/>
            <person name="Shea T."/>
            <person name="Sisk P."/>
            <person name="Sykes S."/>
            <person name="Wortman J."/>
            <person name="Nusbaum C."/>
            <person name="Birren B."/>
        </authorList>
    </citation>
    <scope>NUCLEOTIDE SEQUENCE [LARGE SCALE GENOMIC DNA]</scope>
    <source>
        <strain evidence="9 10">HuA2-1</strain>
    </source>
</reference>
<protein>
    <recommendedName>
        <fullName evidence="8">Major facilitator superfamily (MFS) profile domain-containing protein</fullName>
    </recommendedName>
</protein>
<feature type="transmembrane region" description="Helical" evidence="7">
    <location>
        <begin position="313"/>
        <end position="335"/>
    </location>
</feature>